<dbReference type="Gene3D" id="1.10.220.100">
    <property type="entry name" value="conserved c-terminal region of ge- 1"/>
    <property type="match status" value="1"/>
</dbReference>
<evidence type="ECO:0000313" key="7">
    <source>
        <dbReference type="Proteomes" id="UP000037510"/>
    </source>
</evidence>
<evidence type="ECO:0000313" key="6">
    <source>
        <dbReference type="EMBL" id="KOB69300.1"/>
    </source>
</evidence>
<evidence type="ECO:0000256" key="2">
    <source>
        <dbReference type="ARBA" id="ARBA00022490"/>
    </source>
</evidence>
<keyword evidence="7" id="KW-1185">Reference proteome</keyword>
<organism evidence="6 7">
    <name type="scientific">Operophtera brumata</name>
    <name type="common">Winter moth</name>
    <name type="synonym">Phalaena brumata</name>
    <dbReference type="NCBI Taxonomy" id="104452"/>
    <lineage>
        <taxon>Eukaryota</taxon>
        <taxon>Metazoa</taxon>
        <taxon>Ecdysozoa</taxon>
        <taxon>Arthropoda</taxon>
        <taxon>Hexapoda</taxon>
        <taxon>Insecta</taxon>
        <taxon>Pterygota</taxon>
        <taxon>Neoptera</taxon>
        <taxon>Endopterygota</taxon>
        <taxon>Lepidoptera</taxon>
        <taxon>Glossata</taxon>
        <taxon>Ditrysia</taxon>
        <taxon>Geometroidea</taxon>
        <taxon>Geometridae</taxon>
        <taxon>Larentiinae</taxon>
        <taxon>Operophtera</taxon>
    </lineage>
</organism>
<dbReference type="GO" id="GO:0031087">
    <property type="term" value="P:deadenylation-independent decapping of nuclear-transcribed mRNA"/>
    <property type="evidence" value="ECO:0007669"/>
    <property type="project" value="InterPro"/>
</dbReference>
<dbReference type="InterPro" id="IPR049404">
    <property type="entry name" value="EDC4_C"/>
</dbReference>
<keyword evidence="2" id="KW-0963">Cytoplasm</keyword>
<dbReference type="Pfam" id="PF21289">
    <property type="entry name" value="EDC4_C"/>
    <property type="match status" value="1"/>
</dbReference>
<dbReference type="Gene3D" id="6.10.140.270">
    <property type="match status" value="1"/>
</dbReference>
<keyword evidence="4" id="KW-0677">Repeat</keyword>
<proteinExistence type="predicted"/>
<evidence type="ECO:0000256" key="1">
    <source>
        <dbReference type="ARBA" id="ARBA00004496"/>
    </source>
</evidence>
<feature type="domain" description="Enhancer of mRNA-decapping protein 4 C-terminal" evidence="5">
    <location>
        <begin position="3"/>
        <end position="66"/>
    </location>
</feature>
<dbReference type="InterPro" id="IPR044938">
    <property type="entry name" value="EDC4_C_sf"/>
</dbReference>
<keyword evidence="3" id="KW-0853">WD repeat</keyword>
<comment type="caution">
    <text evidence="6">The sequence shown here is derived from an EMBL/GenBank/DDBJ whole genome shotgun (WGS) entry which is preliminary data.</text>
</comment>
<dbReference type="PANTHER" id="PTHR15598">
    <property type="entry name" value="ENHANCER OF MRNA-DECAPPING PROTEIN 4"/>
    <property type="match status" value="1"/>
</dbReference>
<dbReference type="AlphaFoldDB" id="A0A0L7L1J1"/>
<dbReference type="Proteomes" id="UP000037510">
    <property type="component" value="Unassembled WGS sequence"/>
</dbReference>
<comment type="subcellular location">
    <subcellularLocation>
        <location evidence="1">Cytoplasm</location>
    </subcellularLocation>
</comment>
<evidence type="ECO:0000259" key="5">
    <source>
        <dbReference type="Pfam" id="PF21289"/>
    </source>
</evidence>
<evidence type="ECO:0000256" key="4">
    <source>
        <dbReference type="ARBA" id="ARBA00022737"/>
    </source>
</evidence>
<name>A0A0L7L1J1_OPEBR</name>
<dbReference type="STRING" id="104452.A0A0L7L1J1"/>
<gene>
    <name evidence="6" type="ORF">OBRU01_17028</name>
</gene>
<dbReference type="GO" id="GO:0000932">
    <property type="term" value="C:P-body"/>
    <property type="evidence" value="ECO:0007669"/>
    <property type="project" value="TreeGrafter"/>
</dbReference>
<dbReference type="EMBL" id="JTDY01003587">
    <property type="protein sequence ID" value="KOB69300.1"/>
    <property type="molecule type" value="Genomic_DNA"/>
</dbReference>
<sequence length="66" mass="6971">MSGGDVNGAFQLALSASDLALVMCACRAAEPAHVFGPPCKLKQHVLLSLVQQLGADMPRDTVVKHR</sequence>
<accession>A0A0L7L1J1</accession>
<dbReference type="PANTHER" id="PTHR15598:SF5">
    <property type="entry name" value="ENHANCER OF MRNA-DECAPPING PROTEIN 4"/>
    <property type="match status" value="1"/>
</dbReference>
<protein>
    <recommendedName>
        <fullName evidence="5">Enhancer of mRNA-decapping protein 4 C-terminal domain-containing protein</fullName>
    </recommendedName>
</protein>
<dbReference type="InterPro" id="IPR045152">
    <property type="entry name" value="EDC4-like"/>
</dbReference>
<evidence type="ECO:0000256" key="3">
    <source>
        <dbReference type="ARBA" id="ARBA00022574"/>
    </source>
</evidence>
<reference evidence="6 7" key="1">
    <citation type="journal article" date="2015" name="Genome Biol. Evol.">
        <title>The genome of winter moth (Operophtera brumata) provides a genomic perspective on sexual dimorphism and phenology.</title>
        <authorList>
            <person name="Derks M.F."/>
            <person name="Smit S."/>
            <person name="Salis L."/>
            <person name="Schijlen E."/>
            <person name="Bossers A."/>
            <person name="Mateman C."/>
            <person name="Pijl A.S."/>
            <person name="de Ridder D."/>
            <person name="Groenen M.A."/>
            <person name="Visser M.E."/>
            <person name="Megens H.J."/>
        </authorList>
    </citation>
    <scope>NUCLEOTIDE SEQUENCE [LARGE SCALE GENOMIC DNA]</scope>
    <source>
        <strain evidence="6">WM2013NL</strain>
        <tissue evidence="6">Head and thorax</tissue>
    </source>
</reference>